<keyword evidence="2" id="KW-1185">Reference proteome</keyword>
<gene>
    <name evidence="1" type="ORF">D8S85_14620</name>
</gene>
<dbReference type="KEGG" id="buy:D8S85_14620"/>
<reference evidence="1 2" key="1">
    <citation type="submission" date="2018-10" db="EMBL/GenBank/DDBJ databases">
        <title>Butyricimonas faecalis sp. nov., isolated from human faeces and emended description of the genus Butyricimonas.</title>
        <authorList>
            <person name="Le Roy T."/>
            <person name="Van der Smissen P."/>
            <person name="Paquot A."/>
            <person name="Delzenne N."/>
            <person name="Muccioli G."/>
            <person name="Collet J.-F."/>
            <person name="Cani P.D."/>
        </authorList>
    </citation>
    <scope>NUCLEOTIDE SEQUENCE [LARGE SCALE GENOMIC DNA]</scope>
    <source>
        <strain evidence="1 2">H184</strain>
    </source>
</reference>
<accession>A0A3Q9IS91</accession>
<proteinExistence type="predicted"/>
<evidence type="ECO:0000313" key="1">
    <source>
        <dbReference type="EMBL" id="AZS30656.1"/>
    </source>
</evidence>
<evidence type="ECO:0000313" key="2">
    <source>
        <dbReference type="Proteomes" id="UP000270673"/>
    </source>
</evidence>
<dbReference type="AlphaFoldDB" id="A0A3Q9IS91"/>
<name>A0A3Q9IS91_9BACT</name>
<organism evidence="1 2">
    <name type="scientific">Butyricimonas faecalis</name>
    <dbReference type="NCBI Taxonomy" id="2093856"/>
    <lineage>
        <taxon>Bacteria</taxon>
        <taxon>Pseudomonadati</taxon>
        <taxon>Bacteroidota</taxon>
        <taxon>Bacteroidia</taxon>
        <taxon>Bacteroidales</taxon>
        <taxon>Odoribacteraceae</taxon>
        <taxon>Butyricimonas</taxon>
    </lineage>
</organism>
<dbReference type="Proteomes" id="UP000270673">
    <property type="component" value="Chromosome"/>
</dbReference>
<protein>
    <submittedName>
        <fullName evidence="1">Uncharacterized protein</fullName>
    </submittedName>
</protein>
<dbReference type="EMBL" id="CP032819">
    <property type="protein sequence ID" value="AZS30656.1"/>
    <property type="molecule type" value="Genomic_DNA"/>
</dbReference>
<sequence>MFLLTKHESYPKQNRNKMIMILLMFYTWLKNFPNIKLIQTRNIFLKYFALIKIELYTISTLLRNTR</sequence>